<proteinExistence type="predicted"/>
<gene>
    <name evidence="2" type="ORF">B0T25DRAFT_609931</name>
</gene>
<organism evidence="2 3">
    <name type="scientific">Lasiosphaeria hispida</name>
    <dbReference type="NCBI Taxonomy" id="260671"/>
    <lineage>
        <taxon>Eukaryota</taxon>
        <taxon>Fungi</taxon>
        <taxon>Dikarya</taxon>
        <taxon>Ascomycota</taxon>
        <taxon>Pezizomycotina</taxon>
        <taxon>Sordariomycetes</taxon>
        <taxon>Sordariomycetidae</taxon>
        <taxon>Sordariales</taxon>
        <taxon>Lasiosphaeriaceae</taxon>
        <taxon>Lasiosphaeria</taxon>
    </lineage>
</organism>
<sequence length="149" mass="16467">MQDRIPGAHVADPDAAPRPELSVDDALVPVDPDLHATTSGFRTPTVVGTDIAWLVEAGFVDVVEKEMLPGMLMNGWPDDPEHKMMGKYCHADLARSFDSTGRFLKLAGLPQDEIEDLTAKAKIDLENPNIRAYYPIYVVYGRKPFEGEV</sequence>
<protein>
    <submittedName>
        <fullName evidence="2">Uncharacterized protein</fullName>
    </submittedName>
</protein>
<reference evidence="2" key="1">
    <citation type="journal article" date="2023" name="Mol. Phylogenet. Evol.">
        <title>Genome-scale phylogeny and comparative genomics of the fungal order Sordariales.</title>
        <authorList>
            <person name="Hensen N."/>
            <person name="Bonometti L."/>
            <person name="Westerberg I."/>
            <person name="Brannstrom I.O."/>
            <person name="Guillou S."/>
            <person name="Cros-Aarteil S."/>
            <person name="Calhoun S."/>
            <person name="Haridas S."/>
            <person name="Kuo A."/>
            <person name="Mondo S."/>
            <person name="Pangilinan J."/>
            <person name="Riley R."/>
            <person name="LaButti K."/>
            <person name="Andreopoulos B."/>
            <person name="Lipzen A."/>
            <person name="Chen C."/>
            <person name="Yan M."/>
            <person name="Daum C."/>
            <person name="Ng V."/>
            <person name="Clum A."/>
            <person name="Steindorff A."/>
            <person name="Ohm R.A."/>
            <person name="Martin F."/>
            <person name="Silar P."/>
            <person name="Natvig D.O."/>
            <person name="Lalanne C."/>
            <person name="Gautier V."/>
            <person name="Ament-Velasquez S.L."/>
            <person name="Kruys A."/>
            <person name="Hutchinson M.I."/>
            <person name="Powell A.J."/>
            <person name="Barry K."/>
            <person name="Miller A.N."/>
            <person name="Grigoriev I.V."/>
            <person name="Debuchy R."/>
            <person name="Gladieux P."/>
            <person name="Hiltunen Thoren M."/>
            <person name="Johannesson H."/>
        </authorList>
    </citation>
    <scope>NUCLEOTIDE SEQUENCE</scope>
    <source>
        <strain evidence="2">CBS 955.72</strain>
    </source>
</reference>
<comment type="caution">
    <text evidence="2">The sequence shown here is derived from an EMBL/GenBank/DDBJ whole genome shotgun (WGS) entry which is preliminary data.</text>
</comment>
<dbReference type="AlphaFoldDB" id="A0AAJ0MC62"/>
<evidence type="ECO:0000313" key="3">
    <source>
        <dbReference type="Proteomes" id="UP001275084"/>
    </source>
</evidence>
<dbReference type="Proteomes" id="UP001275084">
    <property type="component" value="Unassembled WGS sequence"/>
</dbReference>
<keyword evidence="3" id="KW-1185">Reference proteome</keyword>
<feature type="region of interest" description="Disordered" evidence="1">
    <location>
        <begin position="1"/>
        <end position="20"/>
    </location>
</feature>
<dbReference type="EMBL" id="JAUIQD010000005">
    <property type="protein sequence ID" value="KAK3349271.1"/>
    <property type="molecule type" value="Genomic_DNA"/>
</dbReference>
<name>A0AAJ0MC62_9PEZI</name>
<accession>A0AAJ0MC62</accession>
<reference evidence="2" key="2">
    <citation type="submission" date="2023-06" db="EMBL/GenBank/DDBJ databases">
        <authorList>
            <consortium name="Lawrence Berkeley National Laboratory"/>
            <person name="Haridas S."/>
            <person name="Hensen N."/>
            <person name="Bonometti L."/>
            <person name="Westerberg I."/>
            <person name="Brannstrom I.O."/>
            <person name="Guillou S."/>
            <person name="Cros-Aarteil S."/>
            <person name="Calhoun S."/>
            <person name="Kuo A."/>
            <person name="Mondo S."/>
            <person name="Pangilinan J."/>
            <person name="Riley R."/>
            <person name="Labutti K."/>
            <person name="Andreopoulos B."/>
            <person name="Lipzen A."/>
            <person name="Chen C."/>
            <person name="Yanf M."/>
            <person name="Daum C."/>
            <person name="Ng V."/>
            <person name="Clum A."/>
            <person name="Steindorff A."/>
            <person name="Ohm R."/>
            <person name="Martin F."/>
            <person name="Silar P."/>
            <person name="Natvig D."/>
            <person name="Lalanne C."/>
            <person name="Gautier V."/>
            <person name="Ament-Velasquez S.L."/>
            <person name="Kruys A."/>
            <person name="Hutchinson M.I."/>
            <person name="Powell A.J."/>
            <person name="Barry K."/>
            <person name="Miller A.N."/>
            <person name="Grigoriev I.V."/>
            <person name="Debuchy R."/>
            <person name="Gladieux P."/>
            <person name="Thoren M.H."/>
            <person name="Johannesson H."/>
        </authorList>
    </citation>
    <scope>NUCLEOTIDE SEQUENCE</scope>
    <source>
        <strain evidence="2">CBS 955.72</strain>
    </source>
</reference>
<evidence type="ECO:0000313" key="2">
    <source>
        <dbReference type="EMBL" id="KAK3349271.1"/>
    </source>
</evidence>
<evidence type="ECO:0000256" key="1">
    <source>
        <dbReference type="SAM" id="MobiDB-lite"/>
    </source>
</evidence>